<keyword evidence="3" id="KW-0808">Transferase</keyword>
<keyword evidence="4" id="KW-0012">Acyltransferase</keyword>
<keyword evidence="2" id="KW-0963">Cytoplasm</keyword>
<gene>
    <name evidence="6" type="primary">phaC</name>
    <name evidence="6" type="ORF">HKX39_05550</name>
</gene>
<dbReference type="EMBL" id="JABGBN010000003">
    <property type="protein sequence ID" value="NOL51639.1"/>
    <property type="molecule type" value="Genomic_DNA"/>
</dbReference>
<organism evidence="6 7">
    <name type="scientific">Pelistega suis</name>
    <dbReference type="NCBI Taxonomy" id="1631957"/>
    <lineage>
        <taxon>Bacteria</taxon>
        <taxon>Pseudomonadati</taxon>
        <taxon>Pseudomonadota</taxon>
        <taxon>Betaproteobacteria</taxon>
        <taxon>Burkholderiales</taxon>
        <taxon>Alcaligenaceae</taxon>
        <taxon>Pelistega</taxon>
    </lineage>
</organism>
<dbReference type="InterPro" id="IPR010963">
    <property type="entry name" value="PHA_synth_I"/>
</dbReference>
<dbReference type="InterPro" id="IPR010941">
    <property type="entry name" value="PhaC_N"/>
</dbReference>
<dbReference type="Pfam" id="PF07167">
    <property type="entry name" value="PhaC_N"/>
    <property type="match status" value="1"/>
</dbReference>
<evidence type="ECO:0000256" key="3">
    <source>
        <dbReference type="ARBA" id="ARBA00022679"/>
    </source>
</evidence>
<feature type="domain" description="Poly-beta-hydroxybutyrate polymerase N-terminal" evidence="5">
    <location>
        <begin position="39"/>
        <end position="203"/>
    </location>
</feature>
<dbReference type="Gene3D" id="3.40.50.1820">
    <property type="entry name" value="alpha/beta hydrolase"/>
    <property type="match status" value="1"/>
</dbReference>
<dbReference type="GO" id="GO:0042619">
    <property type="term" value="P:poly-hydroxybutyrate biosynthetic process"/>
    <property type="evidence" value="ECO:0007669"/>
    <property type="project" value="InterPro"/>
</dbReference>
<name>A0A849P1Q6_9BURK</name>
<dbReference type="GO" id="GO:0016746">
    <property type="term" value="F:acyltransferase activity"/>
    <property type="evidence" value="ECO:0007669"/>
    <property type="project" value="UniProtKB-KW"/>
</dbReference>
<dbReference type="AlphaFoldDB" id="A0A849P1Q6"/>
<dbReference type="SUPFAM" id="SSF53474">
    <property type="entry name" value="alpha/beta-Hydrolases"/>
    <property type="match status" value="1"/>
</dbReference>
<protein>
    <submittedName>
        <fullName evidence="6">Class I poly(R)-hydroxyalkanoic acid synthase</fullName>
    </submittedName>
</protein>
<accession>A0A849P1Q6</accession>
<dbReference type="PANTHER" id="PTHR36837:SF5">
    <property type="entry name" value="POLY-3-HYDROXYBUTYRATE SYNTHASE"/>
    <property type="match status" value="1"/>
</dbReference>
<dbReference type="GO" id="GO:0005737">
    <property type="term" value="C:cytoplasm"/>
    <property type="evidence" value="ECO:0007669"/>
    <property type="project" value="UniProtKB-SubCell"/>
</dbReference>
<dbReference type="NCBIfam" id="TIGR01838">
    <property type="entry name" value="PHA_synth_I"/>
    <property type="match status" value="1"/>
</dbReference>
<evidence type="ECO:0000313" key="7">
    <source>
        <dbReference type="Proteomes" id="UP000537862"/>
    </source>
</evidence>
<comment type="subcellular location">
    <subcellularLocation>
        <location evidence="1">Cytoplasm</location>
    </subcellularLocation>
</comment>
<evidence type="ECO:0000256" key="2">
    <source>
        <dbReference type="ARBA" id="ARBA00022490"/>
    </source>
</evidence>
<evidence type="ECO:0000256" key="1">
    <source>
        <dbReference type="ARBA" id="ARBA00004496"/>
    </source>
</evidence>
<dbReference type="PANTHER" id="PTHR36837">
    <property type="entry name" value="POLY(3-HYDROXYALKANOATE) POLYMERASE SUBUNIT PHAC"/>
    <property type="match status" value="1"/>
</dbReference>
<sequence length="534" mass="60472">MAPLLGMSEQYLTMQKSFMEDFQKVFTQVANGSLPALTDRRFSSEAWQKNPQLLSLAHLYLLSAQKISEMVEHLEMDQEAKDKLVFSMHQWLDAMAPSNFFALNADALATFEKTKGESLQKGLHNLLQDLQKGRITQTDESAFEVGGNLAVTPGKVVYKNAFFELIQYAPQTESVYEIPLLIVPPCINKFYILDLQKDNSFVQGAVEQGHTVYLMSWRNPLPNDIDQPEQYTWDDYIENGVLRALQAVTEISQKDKINTLGFCVGGTMLATALAVAKARGIDYANSMTLLTTFLDFSDTGIMHVFVDEASVALREQTIGLGGLMPAKDLATTFSFLRPNELVWNYVVNNYFKGETPVPFDILYWNADSTNLPGPFYAWYLRHTYLENNLKKENYLTVAGESLNLALLDMDTYLYASKDDHIVPWKSAYLSNDILTGDVRFCLGASGHVAGVVNPPAKKKRHHWVNEYEYDDGYLSAEQWLEDAERQEGSWWVDWYAWIAERAGKQVRAKKTLGNRQYKPTVDAPGAYVKVRAVQ</sequence>
<keyword evidence="7" id="KW-1185">Reference proteome</keyword>
<evidence type="ECO:0000256" key="4">
    <source>
        <dbReference type="ARBA" id="ARBA00023315"/>
    </source>
</evidence>
<evidence type="ECO:0000259" key="5">
    <source>
        <dbReference type="Pfam" id="PF07167"/>
    </source>
</evidence>
<dbReference type="InterPro" id="IPR029058">
    <property type="entry name" value="AB_hydrolase_fold"/>
</dbReference>
<proteinExistence type="predicted"/>
<evidence type="ECO:0000313" key="6">
    <source>
        <dbReference type="EMBL" id="NOL51639.1"/>
    </source>
</evidence>
<dbReference type="Proteomes" id="UP000537862">
    <property type="component" value="Unassembled WGS sequence"/>
</dbReference>
<comment type="caution">
    <text evidence="6">The sequence shown here is derived from an EMBL/GenBank/DDBJ whole genome shotgun (WGS) entry which is preliminary data.</text>
</comment>
<reference evidence="6 7" key="1">
    <citation type="submission" date="2020-05" db="EMBL/GenBank/DDBJ databases">
        <authorList>
            <person name="Niu N."/>
        </authorList>
    </citation>
    <scope>NUCLEOTIDE SEQUENCE [LARGE SCALE GENOMIC DNA]</scope>
    <source>
        <strain evidence="6 7">3340-03</strain>
    </source>
</reference>
<dbReference type="InterPro" id="IPR051321">
    <property type="entry name" value="PHA/PHB_synthase"/>
</dbReference>